<dbReference type="InterPro" id="IPR001841">
    <property type="entry name" value="Znf_RING"/>
</dbReference>
<accession>A0A6I9TG41</accession>
<evidence type="ECO:0000256" key="4">
    <source>
        <dbReference type="PROSITE-ProRule" id="PRU00175"/>
    </source>
</evidence>
<organism evidence="8 9">
    <name type="scientific">Sesamum indicum</name>
    <name type="common">Oriental sesame</name>
    <name type="synonym">Sesamum orientale</name>
    <dbReference type="NCBI Taxonomy" id="4182"/>
    <lineage>
        <taxon>Eukaryota</taxon>
        <taxon>Viridiplantae</taxon>
        <taxon>Streptophyta</taxon>
        <taxon>Embryophyta</taxon>
        <taxon>Tracheophyta</taxon>
        <taxon>Spermatophyta</taxon>
        <taxon>Magnoliopsida</taxon>
        <taxon>eudicotyledons</taxon>
        <taxon>Gunneridae</taxon>
        <taxon>Pentapetalae</taxon>
        <taxon>asterids</taxon>
        <taxon>lamiids</taxon>
        <taxon>Lamiales</taxon>
        <taxon>Pedaliaceae</taxon>
        <taxon>Sesamum</taxon>
    </lineage>
</organism>
<keyword evidence="3" id="KW-0862">Zinc</keyword>
<dbReference type="Pfam" id="PF13920">
    <property type="entry name" value="zf-C3HC4_3"/>
    <property type="match status" value="1"/>
</dbReference>
<dbReference type="GO" id="GO:0004842">
    <property type="term" value="F:ubiquitin-protein transferase activity"/>
    <property type="evidence" value="ECO:0007669"/>
    <property type="project" value="TreeGrafter"/>
</dbReference>
<evidence type="ECO:0000256" key="2">
    <source>
        <dbReference type="ARBA" id="ARBA00022771"/>
    </source>
</evidence>
<dbReference type="GO" id="GO:0008270">
    <property type="term" value="F:zinc ion binding"/>
    <property type="evidence" value="ECO:0007669"/>
    <property type="project" value="UniProtKB-KW"/>
</dbReference>
<evidence type="ECO:0000259" key="7">
    <source>
        <dbReference type="PROSITE" id="PS50089"/>
    </source>
</evidence>
<dbReference type="PIRSF" id="PIRSF036836">
    <property type="entry name" value="RNase_bind_SBP1"/>
    <property type="match status" value="1"/>
</dbReference>
<keyword evidence="2 4" id="KW-0863">Zinc-finger</keyword>
<dbReference type="FunCoup" id="A0A6I9TG41">
    <property type="interactions" value="1310"/>
</dbReference>
<keyword evidence="1" id="KW-0479">Metal-binding</keyword>
<dbReference type="PANTHER" id="PTHR42647:SF10">
    <property type="entry name" value="F2G19.2"/>
    <property type="match status" value="1"/>
</dbReference>
<proteinExistence type="predicted"/>
<reference evidence="9" key="1">
    <citation type="submission" date="2025-08" db="UniProtKB">
        <authorList>
            <consortium name="RefSeq"/>
        </authorList>
    </citation>
    <scope>IDENTIFICATION</scope>
</reference>
<dbReference type="PROSITE" id="PS50089">
    <property type="entry name" value="ZF_RING_2"/>
    <property type="match status" value="1"/>
</dbReference>
<evidence type="ECO:0000313" key="8">
    <source>
        <dbReference type="Proteomes" id="UP000504604"/>
    </source>
</evidence>
<feature type="compositionally biased region" description="Low complexity" evidence="6">
    <location>
        <begin position="9"/>
        <end position="25"/>
    </location>
</feature>
<dbReference type="InterPro" id="IPR011029">
    <property type="entry name" value="DEATH-like_dom_sf"/>
</dbReference>
<dbReference type="PANTHER" id="PTHR42647">
    <property type="entry name" value="SBP (S-RIBONUCLEASE BINDING PROTEIN) FAMILY PROTEIN"/>
    <property type="match status" value="1"/>
</dbReference>
<dbReference type="InParanoid" id="A0A6I9TG41"/>
<dbReference type="Proteomes" id="UP000504604">
    <property type="component" value="Linkage group LG7"/>
</dbReference>
<sequence length="347" mass="39554">MASYPQNHFQQFLQHPSSQPQQSKPFFRDFSNNNMEGQISQQVNYFNTPNLLDHHPPYIPPFQVAGLAPGPVQEENGLDLHWNFGLEPKKKRPREQVFLEKTNNNNNNDNKSQISSADLLQARSVSTGLGLSLENSRLASSGDSALLGLVGDDLDRELQRQDAEIYRYIKLQGDHLRQAIAEKFQANQLQIISHVEDKVLQKLREKEAELDAINKKNMELELRMEQLALEANAWQQQAKYNENMINTLKLNLQQIYAQSRDSKEGCGDSEVDDTASCSDGRPVNFHLLCKDSNYMKELMICKVCRVNEASMLLLPCKHLCLCKDCESKLSLCPLCQSSKYIGMEVYM</sequence>
<evidence type="ECO:0000256" key="5">
    <source>
        <dbReference type="SAM" id="Coils"/>
    </source>
</evidence>
<dbReference type="KEGG" id="sind:105166272"/>
<dbReference type="CDD" id="cd16649">
    <property type="entry name" value="mRING-HC-C3HC5_CGRF1-like"/>
    <property type="match status" value="1"/>
</dbReference>
<dbReference type="Gene3D" id="1.10.1170.10">
    <property type="entry name" value="Inhibitor Of Apoptosis Protein (2mihbC-IAP-1), Chain A"/>
    <property type="match status" value="1"/>
</dbReference>
<feature type="domain" description="RING-type" evidence="7">
    <location>
        <begin position="301"/>
        <end position="336"/>
    </location>
</feature>
<name>A0A6I9TG41_SESIN</name>
<dbReference type="AlphaFoldDB" id="A0A6I9TG41"/>
<dbReference type="OrthoDB" id="1711136at2759"/>
<keyword evidence="5" id="KW-0175">Coiled coil</keyword>
<feature type="region of interest" description="Disordered" evidence="6">
    <location>
        <begin position="1"/>
        <end position="29"/>
    </location>
</feature>
<dbReference type="FunFam" id="3.30.40.10:FF:000239">
    <property type="entry name" value="probable BOI-related E3 ubiquitin-protein ligase 2"/>
    <property type="match status" value="1"/>
</dbReference>
<gene>
    <name evidence="9" type="primary">LOC105166272</name>
</gene>
<evidence type="ECO:0000256" key="6">
    <source>
        <dbReference type="SAM" id="MobiDB-lite"/>
    </source>
</evidence>
<dbReference type="FunFam" id="1.10.1170.10:FF:000002">
    <property type="entry name" value="Baculoviral IAP repeat containing 7"/>
    <property type="match status" value="1"/>
</dbReference>
<keyword evidence="8" id="KW-1185">Reference proteome</keyword>
<dbReference type="Gene3D" id="1.10.533.10">
    <property type="entry name" value="Death Domain, Fas"/>
    <property type="match status" value="1"/>
</dbReference>
<evidence type="ECO:0000313" key="9">
    <source>
        <dbReference type="RefSeq" id="XP_011083881.1"/>
    </source>
</evidence>
<dbReference type="GeneID" id="105166272"/>
<dbReference type="RefSeq" id="XP_011083881.1">
    <property type="nucleotide sequence ID" value="XM_011085579.2"/>
</dbReference>
<evidence type="ECO:0000256" key="3">
    <source>
        <dbReference type="ARBA" id="ARBA00022833"/>
    </source>
</evidence>
<evidence type="ECO:0000256" key="1">
    <source>
        <dbReference type="ARBA" id="ARBA00022723"/>
    </source>
</evidence>
<feature type="coiled-coil region" evidence="5">
    <location>
        <begin position="196"/>
        <end position="237"/>
    </location>
</feature>
<protein>
    <submittedName>
        <fullName evidence="9">Probable BOI-related E3 ubiquitin-protein ligase 3</fullName>
    </submittedName>
</protein>
<dbReference type="Gramene" id="SIN_1011727.t">
    <property type="protein sequence ID" value="SIN_1011727.t"/>
    <property type="gene ID" value="SIN_1011727"/>
</dbReference>